<evidence type="ECO:0000313" key="2">
    <source>
        <dbReference type="Proteomes" id="UP000192132"/>
    </source>
</evidence>
<dbReference type="STRING" id="1907941.BKE30_13440"/>
<keyword evidence="2" id="KW-1185">Reference proteome</keyword>
<reference evidence="1 2" key="1">
    <citation type="submission" date="2016-10" db="EMBL/GenBank/DDBJ databases">
        <title>Draft Genome sequence of Alkanindiges sp. strain H1.</title>
        <authorList>
            <person name="Subhash Y."/>
            <person name="Lee S."/>
        </authorList>
    </citation>
    <scope>NUCLEOTIDE SEQUENCE [LARGE SCALE GENOMIC DNA]</scope>
    <source>
        <strain evidence="1 2">H1</strain>
    </source>
</reference>
<sequence length="224" mass="25121">MKCSPIRGFQQSEWFAVSYVDVIRPAAHSASVNVSGLIILENRKRQQVTGFWSITGNQLDGQNVFDISTLEIEPEQQFGLVDPADLDYFKKSATGAIKRSLQQNKTVDSITEFAEIFRFFSIHPSYSFETQLSYYMLLRVYLENLISLKDIEGFKQVAMIVMVNPVLTGLSADSPDYGQSALLTGLACDIPDYWRSAVRIALQQCCNLLDIPALTAQQLAVGRY</sequence>
<protein>
    <submittedName>
        <fullName evidence="1">Uncharacterized protein</fullName>
    </submittedName>
</protein>
<gene>
    <name evidence="1" type="ORF">BKE30_13440</name>
</gene>
<accession>A0A1S8CSE5</accession>
<proteinExistence type="predicted"/>
<dbReference type="Proteomes" id="UP000192132">
    <property type="component" value="Unassembled WGS sequence"/>
</dbReference>
<dbReference type="RefSeq" id="WP_076879112.1">
    <property type="nucleotide sequence ID" value="NZ_MLCN01000040.1"/>
</dbReference>
<evidence type="ECO:0000313" key="1">
    <source>
        <dbReference type="EMBL" id="ONG37949.1"/>
    </source>
</evidence>
<dbReference type="AlphaFoldDB" id="A0A1S8CSE5"/>
<name>A0A1S8CSE5_9GAMM</name>
<dbReference type="EMBL" id="MLCN01000040">
    <property type="protein sequence ID" value="ONG37949.1"/>
    <property type="molecule type" value="Genomic_DNA"/>
</dbReference>
<organism evidence="1 2">
    <name type="scientific">Alkanindiges hydrocarboniclasticus</name>
    <dbReference type="NCBI Taxonomy" id="1907941"/>
    <lineage>
        <taxon>Bacteria</taxon>
        <taxon>Pseudomonadati</taxon>
        <taxon>Pseudomonadota</taxon>
        <taxon>Gammaproteobacteria</taxon>
        <taxon>Moraxellales</taxon>
        <taxon>Moraxellaceae</taxon>
        <taxon>Alkanindiges</taxon>
    </lineage>
</organism>
<comment type="caution">
    <text evidence="1">The sequence shown here is derived from an EMBL/GenBank/DDBJ whole genome shotgun (WGS) entry which is preliminary data.</text>
</comment>